<dbReference type="NCBIfam" id="NF033545">
    <property type="entry name" value="transpos_IS630"/>
    <property type="match status" value="1"/>
</dbReference>
<dbReference type="Gene3D" id="1.10.10.10">
    <property type="entry name" value="Winged helix-like DNA-binding domain superfamily/Winged helix DNA-binding domain"/>
    <property type="match status" value="1"/>
</dbReference>
<dbReference type="GO" id="GO:0003677">
    <property type="term" value="F:DNA binding"/>
    <property type="evidence" value="ECO:0007669"/>
    <property type="project" value="InterPro"/>
</dbReference>
<dbReference type="SUPFAM" id="SSF46689">
    <property type="entry name" value="Homeodomain-like"/>
    <property type="match status" value="1"/>
</dbReference>
<reference evidence="5" key="2">
    <citation type="journal article" date="2014" name="Nat. Commun.">
        <title>The cavefish genome reveals candidate genes for eye loss.</title>
        <authorList>
            <person name="McGaugh S.E."/>
            <person name="Gross J.B."/>
            <person name="Aken B."/>
            <person name="Blin M."/>
            <person name="Borowsky R."/>
            <person name="Chalopin D."/>
            <person name="Hinaux H."/>
            <person name="Jeffery W.R."/>
            <person name="Keene A."/>
            <person name="Ma L."/>
            <person name="Minx P."/>
            <person name="Murphy D."/>
            <person name="O'Quin K.E."/>
            <person name="Retaux S."/>
            <person name="Rohner N."/>
            <person name="Searle S.M."/>
            <person name="Stahl B.A."/>
            <person name="Tabin C."/>
            <person name="Volff J.N."/>
            <person name="Yoshizawa M."/>
            <person name="Warren W.C."/>
        </authorList>
    </citation>
    <scope>NUCLEOTIDE SEQUENCE [LARGE SCALE GENOMIC DNA]</scope>
    <source>
        <strain evidence="5">female</strain>
    </source>
</reference>
<evidence type="ECO:0000313" key="4">
    <source>
        <dbReference type="Ensembl" id="ENSAMXP00000032071.1"/>
    </source>
</evidence>
<evidence type="ECO:0000259" key="3">
    <source>
        <dbReference type="Pfam" id="PF25787"/>
    </source>
</evidence>
<organism evidence="4 5">
    <name type="scientific">Astyanax mexicanus</name>
    <name type="common">Blind cave fish</name>
    <name type="synonym">Astyanax fasciatus mexicanus</name>
    <dbReference type="NCBI Taxonomy" id="7994"/>
    <lineage>
        <taxon>Eukaryota</taxon>
        <taxon>Metazoa</taxon>
        <taxon>Chordata</taxon>
        <taxon>Craniata</taxon>
        <taxon>Vertebrata</taxon>
        <taxon>Euteleostomi</taxon>
        <taxon>Actinopterygii</taxon>
        <taxon>Neopterygii</taxon>
        <taxon>Teleostei</taxon>
        <taxon>Ostariophysi</taxon>
        <taxon>Characiformes</taxon>
        <taxon>Characoidei</taxon>
        <taxon>Acestrorhamphidae</taxon>
        <taxon>Acestrorhamphinae</taxon>
        <taxon>Astyanax</taxon>
    </lineage>
</organism>
<dbReference type="GO" id="GO:0006313">
    <property type="term" value="P:DNA transposition"/>
    <property type="evidence" value="ECO:0007669"/>
    <property type="project" value="InterPro"/>
</dbReference>
<dbReference type="InterPro" id="IPR038717">
    <property type="entry name" value="Tc1-like_DDE_dom"/>
</dbReference>
<dbReference type="InParanoid" id="A0A3B1IQR3"/>
<reference evidence="5" key="1">
    <citation type="submission" date="2013-03" db="EMBL/GenBank/DDBJ databases">
        <authorList>
            <person name="Jeffery W."/>
            <person name="Warren W."/>
            <person name="Wilson R.K."/>
        </authorList>
    </citation>
    <scope>NUCLEOTIDE SEQUENCE</scope>
    <source>
        <strain evidence="5">female</strain>
    </source>
</reference>
<dbReference type="InterPro" id="IPR052338">
    <property type="entry name" value="Transposase_5"/>
</dbReference>
<evidence type="ECO:0000259" key="2">
    <source>
        <dbReference type="Pfam" id="PF13358"/>
    </source>
</evidence>
<dbReference type="GeneTree" id="ENSGT01140000282497"/>
<dbReference type="Proteomes" id="UP000018467">
    <property type="component" value="Unassembled WGS sequence"/>
</dbReference>
<dbReference type="GO" id="GO:0015074">
    <property type="term" value="P:DNA integration"/>
    <property type="evidence" value="ECO:0007669"/>
    <property type="project" value="InterPro"/>
</dbReference>
<feature type="domain" description="Sleeping Beauty transposase HTH" evidence="3">
    <location>
        <begin position="1"/>
        <end position="52"/>
    </location>
</feature>
<dbReference type="InterPro" id="IPR036388">
    <property type="entry name" value="WH-like_DNA-bd_sf"/>
</dbReference>
<protein>
    <recommendedName>
        <fullName evidence="6">Transposase Tc1-like domain-containing protein</fullName>
    </recommendedName>
</protein>
<dbReference type="Bgee" id="ENSAMXG00000033383">
    <property type="expression patterns" value="Expressed in camera-type eye and 2 other cell types or tissues"/>
</dbReference>
<evidence type="ECO:0008006" key="6">
    <source>
        <dbReference type="Google" id="ProtNLM"/>
    </source>
</evidence>
<dbReference type="Pfam" id="PF25787">
    <property type="entry name" value="HTH_SB"/>
    <property type="match status" value="1"/>
</dbReference>
<dbReference type="Ensembl" id="ENSAMXT00000056445.1">
    <property type="protein sequence ID" value="ENSAMXP00000032071.1"/>
    <property type="gene ID" value="ENSAMXG00000033383.1"/>
</dbReference>
<dbReference type="Gene3D" id="3.30.420.10">
    <property type="entry name" value="Ribonuclease H-like superfamily/Ribonuclease H"/>
    <property type="match status" value="1"/>
</dbReference>
<dbReference type="Pfam" id="PF13358">
    <property type="entry name" value="DDE_3"/>
    <property type="match status" value="1"/>
</dbReference>
<keyword evidence="5" id="KW-1185">Reference proteome</keyword>
<dbReference type="InterPro" id="IPR036397">
    <property type="entry name" value="RNaseH_sf"/>
</dbReference>
<evidence type="ECO:0000313" key="5">
    <source>
        <dbReference type="Proteomes" id="UP000018467"/>
    </source>
</evidence>
<feature type="domain" description="Transposase Tc1-like" evidence="1">
    <location>
        <begin position="70"/>
        <end position="140"/>
    </location>
</feature>
<evidence type="ECO:0000259" key="1">
    <source>
        <dbReference type="Pfam" id="PF01498"/>
    </source>
</evidence>
<feature type="domain" description="Tc1-like transposase DDE" evidence="2">
    <location>
        <begin position="149"/>
        <end position="300"/>
    </location>
</feature>
<sequence>MGKSKELSVDLKKRIIDLNKSGKSLGAISKQLQVPRATVQTIIRKYKVHGTVVSLPRSGRKRKLSHAAERRLVRMVKSQPRITKKQVCKDLEADGTQVSVSTVMRVLHRHGLRGCRARKKPLLQKRHLKTRLKFAADHMDKDKTFWRKVLWSDETKIELFGHNTQQYVWRRKGEAFNPKNTMPTVKHGGGSIMLWGCFAASGTGSLQKVNGIMKKEDYLQILQENLKPSARRLGLGRSWVFQQDNDPKHTSKVVKEWLNQARIKVLEWPSQSPDLNPIENMWTVLKKQVHARKPSHLAELHQFCQEEWSNIRPEACQELVDGYQKRLVAVKMAKGHVTKYYCCCMYIFDPADLVTFSADP</sequence>
<reference evidence="4" key="3">
    <citation type="submission" date="2025-08" db="UniProtKB">
        <authorList>
            <consortium name="Ensembl"/>
        </authorList>
    </citation>
    <scope>IDENTIFICATION</scope>
</reference>
<dbReference type="PANTHER" id="PTHR23022:SF135">
    <property type="entry name" value="SI:DKEY-77F5.3"/>
    <property type="match status" value="1"/>
</dbReference>
<name>A0A3B1IQR3_ASTMX</name>
<accession>A0A3B1IQR3</accession>
<dbReference type="Pfam" id="PF01498">
    <property type="entry name" value="HTH_Tnp_Tc3_2"/>
    <property type="match status" value="1"/>
</dbReference>
<dbReference type="InterPro" id="IPR009057">
    <property type="entry name" value="Homeodomain-like_sf"/>
</dbReference>
<dbReference type="InterPro" id="IPR057667">
    <property type="entry name" value="HTH_SB"/>
</dbReference>
<dbReference type="AlphaFoldDB" id="A0A3B1IQR3"/>
<dbReference type="PANTHER" id="PTHR23022">
    <property type="entry name" value="TRANSPOSABLE ELEMENT-RELATED"/>
    <property type="match status" value="1"/>
</dbReference>
<proteinExistence type="predicted"/>
<dbReference type="InterPro" id="IPR002492">
    <property type="entry name" value="Transposase_Tc1-like"/>
</dbReference>
<dbReference type="InterPro" id="IPR047655">
    <property type="entry name" value="Transpos_IS630-like"/>
</dbReference>
<reference evidence="4" key="4">
    <citation type="submission" date="2025-09" db="UniProtKB">
        <authorList>
            <consortium name="Ensembl"/>
        </authorList>
    </citation>
    <scope>IDENTIFICATION</scope>
</reference>